<dbReference type="GO" id="GO:0007130">
    <property type="term" value="P:synaptonemal complex assembly"/>
    <property type="evidence" value="ECO:0007669"/>
    <property type="project" value="InterPro"/>
</dbReference>
<dbReference type="GO" id="GO:0007131">
    <property type="term" value="P:reciprocal meiotic recombination"/>
    <property type="evidence" value="ECO:0007669"/>
    <property type="project" value="InterPro"/>
</dbReference>
<sequence>MAESESQEENCDDRERKVENFEMDVEELLEKIEELAVHITWMTFDSIAIQTNPDLPSAMQRLENAYLTCKEQMEKKWQEVLME</sequence>
<dbReference type="Pfam" id="PF15191">
    <property type="entry name" value="Synaptonemal_3"/>
    <property type="match status" value="1"/>
</dbReference>
<comment type="caution">
    <text evidence="2">The sequence shown here is derived from an EMBL/GenBank/DDBJ whole genome shotgun (WGS) entry which is preliminary data.</text>
</comment>
<gene>
    <name evidence="2" type="primary">Syce3</name>
    <name evidence="2" type="ORF">TICMUR_R08030</name>
</gene>
<evidence type="ECO:0000313" key="3">
    <source>
        <dbReference type="Proteomes" id="UP000629438"/>
    </source>
</evidence>
<evidence type="ECO:0000256" key="1">
    <source>
        <dbReference type="SAM" id="Coils"/>
    </source>
</evidence>
<feature type="non-terminal residue" evidence="2">
    <location>
        <position position="83"/>
    </location>
</feature>
<dbReference type="Proteomes" id="UP000629438">
    <property type="component" value="Unassembled WGS sequence"/>
</dbReference>
<reference evidence="2" key="1">
    <citation type="submission" date="2019-09" db="EMBL/GenBank/DDBJ databases">
        <title>Bird 10,000 Genomes (B10K) Project - Family phase.</title>
        <authorList>
            <person name="Zhang G."/>
        </authorList>
    </citation>
    <scope>NUCLEOTIDE SEQUENCE</scope>
    <source>
        <strain evidence="2">B10K-DU-012-47</strain>
    </source>
</reference>
<dbReference type="EMBL" id="WAAG01024100">
    <property type="protein sequence ID" value="NWH99337.1"/>
    <property type="molecule type" value="Genomic_DNA"/>
</dbReference>
<accession>A0A850Z1C9</accession>
<dbReference type="PANTHER" id="PTHR36686:SF1">
    <property type="entry name" value="SYNAPTONEMAL COMPLEX CENTRAL ELEMENT PROTEIN 3"/>
    <property type="match status" value="1"/>
</dbReference>
<dbReference type="AlphaFoldDB" id="A0A850Z1C9"/>
<keyword evidence="3" id="KW-1185">Reference proteome</keyword>
<dbReference type="InterPro" id="IPR028145">
    <property type="entry name" value="Synaptonemal_3"/>
</dbReference>
<dbReference type="GO" id="GO:0007283">
    <property type="term" value="P:spermatogenesis"/>
    <property type="evidence" value="ECO:0007669"/>
    <property type="project" value="InterPro"/>
</dbReference>
<name>A0A850Z1C9_9PASS</name>
<protein>
    <submittedName>
        <fullName evidence="2">SYCE3 protein</fullName>
    </submittedName>
</protein>
<dbReference type="PANTHER" id="PTHR36686">
    <property type="entry name" value="SYNAPTONEMAL COMPLEX CENTRAL ELEMENT PROTEIN 3"/>
    <property type="match status" value="1"/>
</dbReference>
<feature type="non-terminal residue" evidence="2">
    <location>
        <position position="1"/>
    </location>
</feature>
<dbReference type="OrthoDB" id="9944849at2759"/>
<feature type="coiled-coil region" evidence="1">
    <location>
        <begin position="4"/>
        <end position="38"/>
    </location>
</feature>
<keyword evidence="1" id="KW-0175">Coiled coil</keyword>
<evidence type="ECO:0000313" key="2">
    <source>
        <dbReference type="EMBL" id="NWH99337.1"/>
    </source>
</evidence>
<proteinExistence type="predicted"/>
<organism evidence="2 3">
    <name type="scientific">Tichodroma muraria</name>
    <dbReference type="NCBI Taxonomy" id="237442"/>
    <lineage>
        <taxon>Eukaryota</taxon>
        <taxon>Metazoa</taxon>
        <taxon>Chordata</taxon>
        <taxon>Craniata</taxon>
        <taxon>Vertebrata</taxon>
        <taxon>Euteleostomi</taxon>
        <taxon>Archelosauria</taxon>
        <taxon>Archosauria</taxon>
        <taxon>Dinosauria</taxon>
        <taxon>Saurischia</taxon>
        <taxon>Theropoda</taxon>
        <taxon>Coelurosauria</taxon>
        <taxon>Aves</taxon>
        <taxon>Neognathae</taxon>
        <taxon>Neoaves</taxon>
        <taxon>Telluraves</taxon>
        <taxon>Australaves</taxon>
        <taxon>Passeriformes</taxon>
        <taxon>Sittidae</taxon>
        <taxon>Tichodroma</taxon>
    </lineage>
</organism>